<name>A0A8H3DUX1_9AGAM</name>
<evidence type="ECO:0000259" key="8">
    <source>
        <dbReference type="SMART" id="SM00813"/>
    </source>
</evidence>
<comment type="caution">
    <text evidence="9">The sequence shown here is derived from an EMBL/GenBank/DDBJ whole genome shotgun (WGS) entry which is preliminary data.</text>
</comment>
<dbReference type="GO" id="GO:0046556">
    <property type="term" value="F:alpha-L-arabinofuranosidase activity"/>
    <property type="evidence" value="ECO:0007669"/>
    <property type="project" value="UniProtKB-EC"/>
</dbReference>
<keyword evidence="5" id="KW-0732">Signal</keyword>
<dbReference type="Pfam" id="PF02018">
    <property type="entry name" value="CBM_4_9"/>
    <property type="match status" value="1"/>
</dbReference>
<evidence type="ECO:0000313" key="9">
    <source>
        <dbReference type="EMBL" id="CAE6537923.1"/>
    </source>
</evidence>
<dbReference type="GO" id="GO:0046373">
    <property type="term" value="P:L-arabinose metabolic process"/>
    <property type="evidence" value="ECO:0007669"/>
    <property type="project" value="InterPro"/>
</dbReference>
<dbReference type="SUPFAM" id="SSF51445">
    <property type="entry name" value="(Trans)glycosidases"/>
    <property type="match status" value="1"/>
</dbReference>
<dbReference type="PANTHER" id="PTHR31776">
    <property type="entry name" value="ALPHA-L-ARABINOFURANOSIDASE 1"/>
    <property type="match status" value="1"/>
</dbReference>
<dbReference type="InterPro" id="IPR055235">
    <property type="entry name" value="ASD1_cat"/>
</dbReference>
<dbReference type="UniPathway" id="UPA00667"/>
<dbReference type="Gene3D" id="3.20.20.80">
    <property type="entry name" value="Glycosidases"/>
    <property type="match status" value="1"/>
</dbReference>
<dbReference type="InterPro" id="IPR013780">
    <property type="entry name" value="Glyco_hydro_b"/>
</dbReference>
<sequence length="589" mass="64005">MPSGDGGLYGELLQNRAFQIVTPHTSQALNAWSAYKGTKLDVTNGIAGVSASLPNSLQATVPAGSTGQVGFDNSGYWGIKVQKGWKYTGSFYARSDSYTGTVTVSLVSTSGTVYATKTVSKVTSSWKKFTFDFTPSQSAPDVKNVFRVTVDGASASGKSIYFGLFSLFPPTYKGRPNGMRIDLGEALAATKPRVWRFPGGNNLEGQFIASRWKWNETIGPLENRPGRQGDWGYPNTDGLGLLEYLDWAEDIGAEPILGIWAGYALQGETVPESEIHIYVEDAIKEIQFVTGDANTNQWAKLRAQYGRKDPYKVKYIEIGNEDFFAFVNGLKAAFPNSGFEYIATTYPSTALDPAYTYIDWHQYNTPKWFIDRAVEYDTYPRNGTQIFVGEYAVISTNSSCLFGTPACGRLEYPTLQGAVAEAAYMTGLERNSDVIFATAYAPTLQHINGYQWTPDIITFDAGSIVKSASYYVQQLFGANLGTHVLKTAPAPSVNVPLHWVASHDTSNKIVYIKASNTANTTFATSFALDFPITGKSTVTLLNAPIANTSNTLANANAVVPKTTTLSTASGATGFNYTFPAQSVAVFNLK</sequence>
<evidence type="ECO:0000256" key="5">
    <source>
        <dbReference type="ARBA" id="ARBA00022729"/>
    </source>
</evidence>
<evidence type="ECO:0000256" key="6">
    <source>
        <dbReference type="ARBA" id="ARBA00022801"/>
    </source>
</evidence>
<dbReference type="PANTHER" id="PTHR31776:SF0">
    <property type="entry name" value="ALPHA-L-ARABINOFURANOSIDASE 1"/>
    <property type="match status" value="1"/>
</dbReference>
<evidence type="ECO:0000256" key="1">
    <source>
        <dbReference type="ARBA" id="ARBA00001462"/>
    </source>
</evidence>
<dbReference type="SUPFAM" id="SSF49785">
    <property type="entry name" value="Galactose-binding domain-like"/>
    <property type="match status" value="1"/>
</dbReference>
<evidence type="ECO:0000256" key="4">
    <source>
        <dbReference type="ARBA" id="ARBA00012670"/>
    </source>
</evidence>
<evidence type="ECO:0000256" key="2">
    <source>
        <dbReference type="ARBA" id="ARBA00004834"/>
    </source>
</evidence>
<feature type="non-terminal residue" evidence="9">
    <location>
        <position position="1"/>
    </location>
</feature>
<dbReference type="InterPro" id="IPR017853">
    <property type="entry name" value="GH"/>
</dbReference>
<reference evidence="9" key="1">
    <citation type="submission" date="2021-01" db="EMBL/GenBank/DDBJ databases">
        <authorList>
            <person name="Kaushik A."/>
        </authorList>
    </citation>
    <scope>NUCLEOTIDE SEQUENCE</scope>
    <source>
        <strain evidence="9">AG2-2IIIB</strain>
    </source>
</reference>
<dbReference type="GO" id="GO:0031222">
    <property type="term" value="P:arabinan catabolic process"/>
    <property type="evidence" value="ECO:0007669"/>
    <property type="project" value="UniProtKB-UniPathway"/>
</dbReference>
<dbReference type="Pfam" id="PF22848">
    <property type="entry name" value="ASD1_dom"/>
    <property type="match status" value="1"/>
</dbReference>
<dbReference type="Gene3D" id="2.60.40.1180">
    <property type="entry name" value="Golgi alpha-mannosidase II"/>
    <property type="match status" value="1"/>
</dbReference>
<dbReference type="InterPro" id="IPR008979">
    <property type="entry name" value="Galactose-bd-like_sf"/>
</dbReference>
<organism evidence="9 10">
    <name type="scientific">Rhizoctonia solani</name>
    <dbReference type="NCBI Taxonomy" id="456999"/>
    <lineage>
        <taxon>Eukaryota</taxon>
        <taxon>Fungi</taxon>
        <taxon>Dikarya</taxon>
        <taxon>Basidiomycota</taxon>
        <taxon>Agaricomycotina</taxon>
        <taxon>Agaricomycetes</taxon>
        <taxon>Cantharellales</taxon>
        <taxon>Ceratobasidiaceae</taxon>
        <taxon>Rhizoctonia</taxon>
    </lineage>
</organism>
<dbReference type="Proteomes" id="UP000663843">
    <property type="component" value="Unassembled WGS sequence"/>
</dbReference>
<accession>A0A8H3DUX1</accession>
<evidence type="ECO:0000256" key="3">
    <source>
        <dbReference type="ARBA" id="ARBA00007186"/>
    </source>
</evidence>
<dbReference type="Pfam" id="PF06964">
    <property type="entry name" value="Alpha-L-AF_C"/>
    <property type="match status" value="1"/>
</dbReference>
<comment type="pathway">
    <text evidence="2">Glycan metabolism; L-arabinan degradation.</text>
</comment>
<gene>
    <name evidence="9" type="ORF">RDB_LOCUS190208</name>
</gene>
<dbReference type="AlphaFoldDB" id="A0A8H3DUX1"/>
<evidence type="ECO:0000313" key="10">
    <source>
        <dbReference type="Proteomes" id="UP000663843"/>
    </source>
</evidence>
<dbReference type="Gene3D" id="2.60.120.260">
    <property type="entry name" value="Galactose-binding domain-like"/>
    <property type="match status" value="1"/>
</dbReference>
<dbReference type="SMART" id="SM00813">
    <property type="entry name" value="Alpha-L-AF_C"/>
    <property type="match status" value="1"/>
</dbReference>
<keyword evidence="7" id="KW-0325">Glycoprotein</keyword>
<protein>
    <recommendedName>
        <fullName evidence="4">non-reducing end alpha-L-arabinofuranosidase</fullName>
        <ecNumber evidence="4">3.2.1.55</ecNumber>
    </recommendedName>
</protein>
<comment type="similarity">
    <text evidence="3">Belongs to the glycosyl hydrolase 51 family.</text>
</comment>
<evidence type="ECO:0000256" key="7">
    <source>
        <dbReference type="ARBA" id="ARBA00023180"/>
    </source>
</evidence>
<comment type="catalytic activity">
    <reaction evidence="1">
        <text>Hydrolysis of terminal non-reducing alpha-L-arabinofuranoside residues in alpha-L-arabinosides.</text>
        <dbReference type="EC" id="3.2.1.55"/>
    </reaction>
</comment>
<keyword evidence="6" id="KW-0378">Hydrolase</keyword>
<proteinExistence type="inferred from homology"/>
<dbReference type="EMBL" id="CAJMWT010009340">
    <property type="protein sequence ID" value="CAE6537923.1"/>
    <property type="molecule type" value="Genomic_DNA"/>
</dbReference>
<dbReference type="InterPro" id="IPR051563">
    <property type="entry name" value="Glycosyl_Hydrolase_51"/>
</dbReference>
<dbReference type="InterPro" id="IPR003305">
    <property type="entry name" value="CenC_carb-bd"/>
</dbReference>
<feature type="domain" description="Alpha-L-arabinofuranosidase C-terminal" evidence="8">
    <location>
        <begin position="389"/>
        <end position="582"/>
    </location>
</feature>
<dbReference type="InterPro" id="IPR010720">
    <property type="entry name" value="Alpha-L-AF_C"/>
</dbReference>
<dbReference type="EC" id="3.2.1.55" evidence="4"/>